<dbReference type="STRING" id="915059.NH26_10265"/>
<name>A0A1S1Z0D4_FLAPC</name>
<proteinExistence type="predicted"/>
<reference evidence="2 3" key="1">
    <citation type="journal article" date="2012" name="Int. J. Syst. Evol. Microbiol.">
        <title>Flammeovirga pacifica sp. nov., isolated from deep-sea sediment.</title>
        <authorList>
            <person name="Xu H."/>
            <person name="Fu Y."/>
            <person name="Yang N."/>
            <person name="Ding Z."/>
            <person name="Lai Q."/>
            <person name="Zeng R."/>
        </authorList>
    </citation>
    <scope>NUCLEOTIDE SEQUENCE [LARGE SCALE GENOMIC DNA]</scope>
    <source>
        <strain evidence="3">DSM 24597 / LMG 26175 / WPAGA1</strain>
    </source>
</reference>
<evidence type="ECO:0000256" key="1">
    <source>
        <dbReference type="SAM" id="Coils"/>
    </source>
</evidence>
<dbReference type="EMBL" id="JRYR02000001">
    <property type="protein sequence ID" value="OHX66712.1"/>
    <property type="molecule type" value="Genomic_DNA"/>
</dbReference>
<gene>
    <name evidence="2" type="ORF">NH26_10265</name>
</gene>
<dbReference type="AlphaFoldDB" id="A0A1S1Z0D4"/>
<evidence type="ECO:0000313" key="3">
    <source>
        <dbReference type="Proteomes" id="UP000179797"/>
    </source>
</evidence>
<organism evidence="2 3">
    <name type="scientific">Flammeovirga pacifica</name>
    <dbReference type="NCBI Taxonomy" id="915059"/>
    <lineage>
        <taxon>Bacteria</taxon>
        <taxon>Pseudomonadati</taxon>
        <taxon>Bacteroidota</taxon>
        <taxon>Cytophagia</taxon>
        <taxon>Cytophagales</taxon>
        <taxon>Flammeovirgaceae</taxon>
        <taxon>Flammeovirga</taxon>
    </lineage>
</organism>
<dbReference type="OrthoDB" id="9808975at2"/>
<keyword evidence="1" id="KW-0175">Coiled coil</keyword>
<keyword evidence="3" id="KW-1185">Reference proteome</keyword>
<accession>A0A1S1Z0D4</accession>
<feature type="coiled-coil region" evidence="1">
    <location>
        <begin position="201"/>
        <end position="252"/>
    </location>
</feature>
<sequence>MYHFQDISEIIGTLNEGKKLIDEIFKNRKRYDYEYEQALELLGEGGEIKIQRLIDKEILKENGQYLEIEDQFLFFFEELMQVNETINISSFNEHIKIIKENIDYFSKENIQQRKQRYFKLIKKDLSRIGKICSRNIDDLIRNIDTTFKTEENYQIKLKKLENFKGKTEEIQNLIAQSRYLIDKEEVSFFVLSADEELQTIVVELKKEFNSANHNLVEIQRQLLQYINQVRHNSQVVEKVKQLKLLMDQVELEAQTNIKEVLNKRKEVLFEKRKTYPLKLDLDILEEDEVYQLILEINQNQKNKERKKVPSAEAIDVNLLSQQTESVYFINHEEVKRSFLAQGNDLFNFVFHYEFPFKVSYIELVGCYYKIINYYSNEIEITDDKIRYKDRYFAKVYPKRKKYA</sequence>
<comment type="caution">
    <text evidence="2">The sequence shown here is derived from an EMBL/GenBank/DDBJ whole genome shotgun (WGS) entry which is preliminary data.</text>
</comment>
<evidence type="ECO:0000313" key="2">
    <source>
        <dbReference type="EMBL" id="OHX66712.1"/>
    </source>
</evidence>
<dbReference type="Proteomes" id="UP000179797">
    <property type="component" value="Unassembled WGS sequence"/>
</dbReference>
<protein>
    <submittedName>
        <fullName evidence="2">Uncharacterized protein</fullName>
    </submittedName>
</protein>
<dbReference type="RefSeq" id="WP_044229208.1">
    <property type="nucleotide sequence ID" value="NZ_JRYR02000001.1"/>
</dbReference>